<keyword evidence="1" id="KW-0812">Transmembrane</keyword>
<evidence type="ECO:0000256" key="1">
    <source>
        <dbReference type="SAM" id="Phobius"/>
    </source>
</evidence>
<keyword evidence="1" id="KW-1133">Transmembrane helix</keyword>
<evidence type="ECO:0008006" key="4">
    <source>
        <dbReference type="Google" id="ProtNLM"/>
    </source>
</evidence>
<dbReference type="OrthoDB" id="9957110at2"/>
<evidence type="ECO:0000313" key="3">
    <source>
        <dbReference type="Proteomes" id="UP000094472"/>
    </source>
</evidence>
<sequence>MDDLYDQIDTLRGYVQDLSRSAGKSAGHGYERARDLASVAAHDAEDTMRDNLAASLVVAMGLGVVVGYFLRRGTE</sequence>
<protein>
    <recommendedName>
        <fullName evidence="4">DUF883 domain-containing protein</fullName>
    </recommendedName>
</protein>
<evidence type="ECO:0000313" key="2">
    <source>
        <dbReference type="EMBL" id="ODS00438.1"/>
    </source>
</evidence>
<reference evidence="2 3" key="1">
    <citation type="journal article" date="2016" name="Environ. Microbiol.">
        <title>New Methyloceanibacter diversity from North Sea sediments includes methanotroph containing solely the soluble methane monooxygenase.</title>
        <authorList>
            <person name="Vekeman B."/>
            <person name="Kerckhof F.M."/>
            <person name="Cremers G."/>
            <person name="de Vos P."/>
            <person name="Vandamme P."/>
            <person name="Boon N."/>
            <person name="Op den Camp H.J."/>
            <person name="Heylen K."/>
        </authorList>
    </citation>
    <scope>NUCLEOTIDE SEQUENCE [LARGE SCALE GENOMIC DNA]</scope>
    <source>
        <strain evidence="2 3">R-67175</strain>
    </source>
</reference>
<dbReference type="Proteomes" id="UP000094472">
    <property type="component" value="Unassembled WGS sequence"/>
</dbReference>
<organism evidence="2 3">
    <name type="scientific">Methyloceanibacter superfactus</name>
    <dbReference type="NCBI Taxonomy" id="1774969"/>
    <lineage>
        <taxon>Bacteria</taxon>
        <taxon>Pseudomonadati</taxon>
        <taxon>Pseudomonadota</taxon>
        <taxon>Alphaproteobacteria</taxon>
        <taxon>Hyphomicrobiales</taxon>
        <taxon>Hyphomicrobiaceae</taxon>
        <taxon>Methyloceanibacter</taxon>
    </lineage>
</organism>
<dbReference type="RefSeq" id="WP_069441009.1">
    <property type="nucleotide sequence ID" value="NZ_LPWF01000013.1"/>
</dbReference>
<accession>A0A1E3W3P7</accession>
<gene>
    <name evidence="2" type="ORF">AUC69_00780</name>
</gene>
<feature type="transmembrane region" description="Helical" evidence="1">
    <location>
        <begin position="52"/>
        <end position="70"/>
    </location>
</feature>
<comment type="caution">
    <text evidence="2">The sequence shown here is derived from an EMBL/GenBank/DDBJ whole genome shotgun (WGS) entry which is preliminary data.</text>
</comment>
<dbReference type="AlphaFoldDB" id="A0A1E3W3P7"/>
<dbReference type="EMBL" id="LPWF01000013">
    <property type="protein sequence ID" value="ODS00438.1"/>
    <property type="molecule type" value="Genomic_DNA"/>
</dbReference>
<name>A0A1E3W3P7_9HYPH</name>
<keyword evidence="3" id="KW-1185">Reference proteome</keyword>
<keyword evidence="1" id="KW-0472">Membrane</keyword>
<proteinExistence type="predicted"/>